<dbReference type="PANTHER" id="PTHR31200:SF1">
    <property type="entry name" value="INO80 COMPLEX SUBUNIT C"/>
    <property type="match status" value="1"/>
</dbReference>
<dbReference type="CTD" id="20216591"/>
<organism evidence="7 8">
    <name type="scientific">Helobdella robusta</name>
    <name type="common">Californian leech</name>
    <dbReference type="NCBI Taxonomy" id="6412"/>
    <lineage>
        <taxon>Eukaryota</taxon>
        <taxon>Metazoa</taxon>
        <taxon>Spiralia</taxon>
        <taxon>Lophotrochozoa</taxon>
        <taxon>Annelida</taxon>
        <taxon>Clitellata</taxon>
        <taxon>Hirudinea</taxon>
        <taxon>Rhynchobdellida</taxon>
        <taxon>Glossiphoniidae</taxon>
        <taxon>Helobdella</taxon>
    </lineage>
</organism>
<dbReference type="EMBL" id="KB097496">
    <property type="protein sequence ID" value="ESN95874.1"/>
    <property type="molecule type" value="Genomic_DNA"/>
</dbReference>
<keyword evidence="2" id="KW-0805">Transcription regulation</keyword>
<dbReference type="STRING" id="6412.T1G694"/>
<evidence type="ECO:0000259" key="5">
    <source>
        <dbReference type="SMART" id="SM00993"/>
    </source>
</evidence>
<reference evidence="7" key="3">
    <citation type="submission" date="2015-06" db="UniProtKB">
        <authorList>
            <consortium name="EnsemblMetazoa"/>
        </authorList>
    </citation>
    <scope>IDENTIFICATION</scope>
</reference>
<dbReference type="InParanoid" id="T1G694"/>
<keyword evidence="8" id="KW-1185">Reference proteome</keyword>
<dbReference type="KEGG" id="hro:HELRODRAFT_86254"/>
<reference evidence="8" key="1">
    <citation type="submission" date="2012-12" db="EMBL/GenBank/DDBJ databases">
        <authorList>
            <person name="Hellsten U."/>
            <person name="Grimwood J."/>
            <person name="Chapman J.A."/>
            <person name="Shapiro H."/>
            <person name="Aerts A."/>
            <person name="Otillar R.P."/>
            <person name="Terry A.Y."/>
            <person name="Boore J.L."/>
            <person name="Simakov O."/>
            <person name="Marletaz F."/>
            <person name="Cho S.-J."/>
            <person name="Edsinger-Gonzales E."/>
            <person name="Havlak P."/>
            <person name="Kuo D.-H."/>
            <person name="Larsson T."/>
            <person name="Lv J."/>
            <person name="Arendt D."/>
            <person name="Savage R."/>
            <person name="Osoegawa K."/>
            <person name="de Jong P."/>
            <person name="Lindberg D.R."/>
            <person name="Seaver E.C."/>
            <person name="Weisblat D.A."/>
            <person name="Putnam N.H."/>
            <person name="Grigoriev I.V."/>
            <person name="Rokhsar D.S."/>
        </authorList>
    </citation>
    <scope>NUCLEOTIDE SEQUENCE</scope>
</reference>
<comment type="subcellular location">
    <subcellularLocation>
        <location evidence="1">Nucleus</location>
    </subcellularLocation>
</comment>
<dbReference type="InterPro" id="IPR013272">
    <property type="entry name" value="Vps72/YL1_C"/>
</dbReference>
<dbReference type="EMBL" id="AMQM01006557">
    <property type="status" value="NOT_ANNOTATED_CDS"/>
    <property type="molecule type" value="Genomic_DNA"/>
</dbReference>
<dbReference type="Proteomes" id="UP000015101">
    <property type="component" value="Unassembled WGS sequence"/>
</dbReference>
<sequence length="91" mass="10396">KKPFKNLKQIIQAEKSEKWKEDDYEYLSIDALPSFLPAKKYSDLSGLPAPYTDPHTKLRYATSEEYSRIKSLPSDIVMGLLNLRKGSTTNS</sequence>
<feature type="domain" description="Vps72/YL1 C-terminal" evidence="5">
    <location>
        <begin position="40"/>
        <end position="69"/>
    </location>
</feature>
<dbReference type="RefSeq" id="XP_009025914.1">
    <property type="nucleotide sequence ID" value="XM_009027666.1"/>
</dbReference>
<accession>T1G694</accession>
<gene>
    <name evidence="7" type="primary">20216591</name>
    <name evidence="6" type="ORF">HELRODRAFT_86254</name>
</gene>
<keyword evidence="4" id="KW-0539">Nucleus</keyword>
<evidence type="ECO:0000256" key="1">
    <source>
        <dbReference type="ARBA" id="ARBA00004123"/>
    </source>
</evidence>
<dbReference type="GO" id="GO:0006338">
    <property type="term" value="P:chromatin remodeling"/>
    <property type="evidence" value="ECO:0000318"/>
    <property type="project" value="GO_Central"/>
</dbReference>
<dbReference type="SMART" id="SM00993">
    <property type="entry name" value="YL1_C"/>
    <property type="match status" value="1"/>
</dbReference>
<dbReference type="eggNOG" id="KOG4137">
    <property type="taxonomic scope" value="Eukaryota"/>
</dbReference>
<dbReference type="OrthoDB" id="49520at2759"/>
<dbReference type="OMA" id="KNCVYRP"/>
<name>T1G694_HELRO</name>
<evidence type="ECO:0000313" key="6">
    <source>
        <dbReference type="EMBL" id="ESN95874.1"/>
    </source>
</evidence>
<dbReference type="InterPro" id="IPR029525">
    <property type="entry name" value="INO80C/Ies6"/>
</dbReference>
<keyword evidence="3" id="KW-0804">Transcription</keyword>
<reference evidence="6 8" key="2">
    <citation type="journal article" date="2013" name="Nature">
        <title>Insights into bilaterian evolution from three spiralian genomes.</title>
        <authorList>
            <person name="Simakov O."/>
            <person name="Marletaz F."/>
            <person name="Cho S.J."/>
            <person name="Edsinger-Gonzales E."/>
            <person name="Havlak P."/>
            <person name="Hellsten U."/>
            <person name="Kuo D.H."/>
            <person name="Larsson T."/>
            <person name="Lv J."/>
            <person name="Arendt D."/>
            <person name="Savage R."/>
            <person name="Osoegawa K."/>
            <person name="de Jong P."/>
            <person name="Grimwood J."/>
            <person name="Chapman J.A."/>
            <person name="Shapiro H."/>
            <person name="Aerts A."/>
            <person name="Otillar R.P."/>
            <person name="Terry A.Y."/>
            <person name="Boore J.L."/>
            <person name="Grigoriev I.V."/>
            <person name="Lindberg D.R."/>
            <person name="Seaver E.C."/>
            <person name="Weisblat D.A."/>
            <person name="Putnam N.H."/>
            <person name="Rokhsar D.S."/>
        </authorList>
    </citation>
    <scope>NUCLEOTIDE SEQUENCE</scope>
</reference>
<dbReference type="EnsemblMetazoa" id="HelroT86254">
    <property type="protein sequence ID" value="HelroP86254"/>
    <property type="gene ID" value="HelroG86254"/>
</dbReference>
<evidence type="ECO:0000313" key="8">
    <source>
        <dbReference type="Proteomes" id="UP000015101"/>
    </source>
</evidence>
<dbReference type="FunCoup" id="T1G694">
    <property type="interactions" value="10"/>
</dbReference>
<evidence type="ECO:0000256" key="3">
    <source>
        <dbReference type="ARBA" id="ARBA00023163"/>
    </source>
</evidence>
<dbReference type="Pfam" id="PF08265">
    <property type="entry name" value="YL1_C"/>
    <property type="match status" value="1"/>
</dbReference>
<evidence type="ECO:0000256" key="2">
    <source>
        <dbReference type="ARBA" id="ARBA00023015"/>
    </source>
</evidence>
<dbReference type="GO" id="GO:0031011">
    <property type="term" value="C:Ino80 complex"/>
    <property type="evidence" value="ECO:0000318"/>
    <property type="project" value="GO_Central"/>
</dbReference>
<evidence type="ECO:0000256" key="4">
    <source>
        <dbReference type="ARBA" id="ARBA00023242"/>
    </source>
</evidence>
<dbReference type="PANTHER" id="PTHR31200">
    <property type="entry name" value="INO80 COMPLEX SUBUNIT C"/>
    <property type="match status" value="1"/>
</dbReference>
<dbReference type="HOGENOM" id="CLU_071116_4_0_1"/>
<dbReference type="AlphaFoldDB" id="T1G694"/>
<protein>
    <recommendedName>
        <fullName evidence="5">Vps72/YL1 C-terminal domain-containing protein</fullName>
    </recommendedName>
</protein>
<evidence type="ECO:0000313" key="7">
    <source>
        <dbReference type="EnsemblMetazoa" id="HelroP86254"/>
    </source>
</evidence>
<proteinExistence type="predicted"/>
<dbReference type="GeneID" id="20216591"/>